<evidence type="ECO:0000313" key="10">
    <source>
        <dbReference type="EMBL" id="RPE12603.1"/>
    </source>
</evidence>
<feature type="site" description="Important for catalytic activity, responsible for pKa modulation of the active site Glu and correct orientation of both the proton donor and substrate" evidence="6">
    <location>
        <position position="321"/>
    </location>
</feature>
<dbReference type="SUPFAM" id="SSF75005">
    <property type="entry name" value="Arabinanase/levansucrase/invertase"/>
    <property type="match status" value="1"/>
</dbReference>
<dbReference type="Pfam" id="PF14200">
    <property type="entry name" value="RicinB_lectin_2"/>
    <property type="match status" value="1"/>
</dbReference>
<evidence type="ECO:0000259" key="9">
    <source>
        <dbReference type="Pfam" id="PF14200"/>
    </source>
</evidence>
<dbReference type="Gene3D" id="2.115.10.20">
    <property type="entry name" value="Glycosyl hydrolase domain, family 43"/>
    <property type="match status" value="1"/>
</dbReference>
<keyword evidence="11" id="KW-1185">Reference proteome</keyword>
<name>A0A3N4PUX8_9BACT</name>
<evidence type="ECO:0000256" key="4">
    <source>
        <dbReference type="ARBA" id="ARBA00023295"/>
    </source>
</evidence>
<dbReference type="AlphaFoldDB" id="A0A3N4PUX8"/>
<dbReference type="PANTHER" id="PTHR43817:SF1">
    <property type="entry name" value="HYDROLASE, FAMILY 43, PUTATIVE (AFU_ORTHOLOGUE AFUA_3G01660)-RELATED"/>
    <property type="match status" value="1"/>
</dbReference>
<evidence type="ECO:0000256" key="6">
    <source>
        <dbReference type="PIRSR" id="PIRSR606710-2"/>
    </source>
</evidence>
<sequence length="523" mass="57190">MKIKALTNVTAVLLLLAMACQKETRQESTEAGEKSLNGNDIGISAAPPLGTLIDGATYRIRGIASAAPAGPVVEVTGNSTAEGQKIQQWWWFPNNGQKWKLVKIDATYYKLVNVTSNKCLESPSATSGDILQQGTDDGSDGQAWSIAYSGSNNVFSLTNKATGMKMVLDPQSTTPGAKIRQKSTVTGDQDLFNFHNLHFQNPLINASRPDPFVAQKDGYYYFMYTRGNNIGLRKTTSMSLLSTATESVVWTPPAGTPYSSNIWAPELHFLSGKWYIYFAANDGTGDSHRMFVLENPNADPMTGTWTFKGKIFDSSDQWAIDGSILTVGSTNYFVWSGWESTASRYKQYLYLATMSNPWTISGPRIKISSPTNTWEKHEPSSIGLGVNEGPIMLQKDASSPVFIIYSASRYTSDNYCLAQIQLKAGGNPTVAADWINKKQVFVRNDANAVYGPGHNGFFTSSYTDPNGVAKKEHWFIYHARSVANTTNGQRAPRMQKLTWNSDGSPNFGVAAATGVDMPIPVGE</sequence>
<dbReference type="OrthoDB" id="177947at2"/>
<dbReference type="Pfam" id="PF04616">
    <property type="entry name" value="Glyco_hydro_43"/>
    <property type="match status" value="1"/>
</dbReference>
<feature type="signal peptide" evidence="8">
    <location>
        <begin position="1"/>
        <end position="19"/>
    </location>
</feature>
<dbReference type="EMBL" id="RPDH01000001">
    <property type="protein sequence ID" value="RPE12603.1"/>
    <property type="molecule type" value="Genomic_DNA"/>
</dbReference>
<dbReference type="RefSeq" id="WP_123845114.1">
    <property type="nucleotide sequence ID" value="NZ_RPDH01000001.1"/>
</dbReference>
<dbReference type="InterPro" id="IPR006710">
    <property type="entry name" value="Glyco_hydro_43"/>
</dbReference>
<comment type="similarity">
    <text evidence="1 7">Belongs to the glycosyl hydrolase 43 family.</text>
</comment>
<accession>A0A3N4PUX8</accession>
<dbReference type="PANTHER" id="PTHR43817">
    <property type="entry name" value="GLYCOSYL HYDROLASE"/>
    <property type="match status" value="1"/>
</dbReference>
<gene>
    <name evidence="10" type="ORF">EGT74_03365</name>
</gene>
<protein>
    <recommendedName>
        <fullName evidence="9">Ricin B lectin domain-containing protein</fullName>
    </recommendedName>
</protein>
<organism evidence="10 11">
    <name type="scientific">Chitinophaga lutea</name>
    <dbReference type="NCBI Taxonomy" id="2488634"/>
    <lineage>
        <taxon>Bacteria</taxon>
        <taxon>Pseudomonadati</taxon>
        <taxon>Bacteroidota</taxon>
        <taxon>Chitinophagia</taxon>
        <taxon>Chitinophagales</taxon>
        <taxon>Chitinophagaceae</taxon>
        <taxon>Chitinophaga</taxon>
    </lineage>
</organism>
<feature type="chain" id="PRO_5018183303" description="Ricin B lectin domain-containing protein" evidence="8">
    <location>
        <begin position="20"/>
        <end position="523"/>
    </location>
</feature>
<evidence type="ECO:0000313" key="11">
    <source>
        <dbReference type="Proteomes" id="UP000278351"/>
    </source>
</evidence>
<proteinExistence type="inferred from homology"/>
<evidence type="ECO:0000256" key="8">
    <source>
        <dbReference type="SAM" id="SignalP"/>
    </source>
</evidence>
<evidence type="ECO:0000256" key="1">
    <source>
        <dbReference type="ARBA" id="ARBA00009865"/>
    </source>
</evidence>
<keyword evidence="4 7" id="KW-0326">Glycosidase</keyword>
<feature type="domain" description="Ricin B lectin" evidence="9">
    <location>
        <begin position="96"/>
        <end position="181"/>
    </location>
</feature>
<dbReference type="CDD" id="cd18820">
    <property type="entry name" value="GH43_LbAraf43-like"/>
    <property type="match status" value="1"/>
</dbReference>
<dbReference type="InterPro" id="IPR000772">
    <property type="entry name" value="Ricin_B_lectin"/>
</dbReference>
<keyword evidence="3 7" id="KW-0378">Hydrolase</keyword>
<evidence type="ECO:0000256" key="7">
    <source>
        <dbReference type="RuleBase" id="RU361187"/>
    </source>
</evidence>
<evidence type="ECO:0000256" key="5">
    <source>
        <dbReference type="PIRSR" id="PIRSR606710-1"/>
    </source>
</evidence>
<feature type="active site" description="Proton donor" evidence="5">
    <location>
        <position position="388"/>
    </location>
</feature>
<dbReference type="InterPro" id="IPR035992">
    <property type="entry name" value="Ricin_B-like_lectins"/>
</dbReference>
<reference evidence="10 11" key="1">
    <citation type="submission" date="2018-11" db="EMBL/GenBank/DDBJ databases">
        <title>Chitinophaga lutea sp.nov., isolate from arsenic contaminated soil.</title>
        <authorList>
            <person name="Zong Y."/>
        </authorList>
    </citation>
    <scope>NUCLEOTIDE SEQUENCE [LARGE SCALE GENOMIC DNA]</scope>
    <source>
        <strain evidence="10 11">ZY74</strain>
    </source>
</reference>
<dbReference type="PROSITE" id="PS51257">
    <property type="entry name" value="PROKAR_LIPOPROTEIN"/>
    <property type="match status" value="1"/>
</dbReference>
<evidence type="ECO:0000256" key="3">
    <source>
        <dbReference type="ARBA" id="ARBA00022801"/>
    </source>
</evidence>
<keyword evidence="2 8" id="KW-0732">Signal</keyword>
<dbReference type="PROSITE" id="PS50231">
    <property type="entry name" value="RICIN_B_LECTIN"/>
    <property type="match status" value="1"/>
</dbReference>
<dbReference type="GO" id="GO:0004553">
    <property type="term" value="F:hydrolase activity, hydrolyzing O-glycosyl compounds"/>
    <property type="evidence" value="ECO:0007669"/>
    <property type="project" value="InterPro"/>
</dbReference>
<dbReference type="SUPFAM" id="SSF50370">
    <property type="entry name" value="Ricin B-like lectins"/>
    <property type="match status" value="1"/>
</dbReference>
<dbReference type="GO" id="GO:0005975">
    <property type="term" value="P:carbohydrate metabolic process"/>
    <property type="evidence" value="ECO:0007669"/>
    <property type="project" value="InterPro"/>
</dbReference>
<feature type="active site" description="Proton acceptor" evidence="5">
    <location>
        <position position="210"/>
    </location>
</feature>
<dbReference type="Gene3D" id="2.80.10.50">
    <property type="match status" value="2"/>
</dbReference>
<comment type="caution">
    <text evidence="10">The sequence shown here is derived from an EMBL/GenBank/DDBJ whole genome shotgun (WGS) entry which is preliminary data.</text>
</comment>
<dbReference type="CDD" id="cd00161">
    <property type="entry name" value="beta-trefoil_Ricin-like"/>
    <property type="match status" value="1"/>
</dbReference>
<dbReference type="InterPro" id="IPR023296">
    <property type="entry name" value="Glyco_hydro_beta-prop_sf"/>
</dbReference>
<dbReference type="Proteomes" id="UP000278351">
    <property type="component" value="Unassembled WGS sequence"/>
</dbReference>
<evidence type="ECO:0000256" key="2">
    <source>
        <dbReference type="ARBA" id="ARBA00022729"/>
    </source>
</evidence>